<evidence type="ECO:0000256" key="1">
    <source>
        <dbReference type="SAM" id="MobiDB-lite"/>
    </source>
</evidence>
<feature type="compositionally biased region" description="Basic and acidic residues" evidence="1">
    <location>
        <begin position="284"/>
        <end position="299"/>
    </location>
</feature>
<proteinExistence type="predicted"/>
<feature type="region of interest" description="Disordered" evidence="1">
    <location>
        <begin position="334"/>
        <end position="365"/>
    </location>
</feature>
<feature type="compositionally biased region" description="Low complexity" evidence="1">
    <location>
        <begin position="300"/>
        <end position="311"/>
    </location>
</feature>
<feature type="compositionally biased region" description="Basic and acidic residues" evidence="1">
    <location>
        <begin position="252"/>
        <end position="263"/>
    </location>
</feature>
<reference evidence="3" key="1">
    <citation type="journal article" date="2014" name="Science">
        <title>Ancient hybridizations among the ancestral genomes of bread wheat.</title>
        <authorList>
            <consortium name="International Wheat Genome Sequencing Consortium,"/>
            <person name="Marcussen T."/>
            <person name="Sandve S.R."/>
            <person name="Heier L."/>
            <person name="Spannagl M."/>
            <person name="Pfeifer M."/>
            <person name="Jakobsen K.S."/>
            <person name="Wulff B.B."/>
            <person name="Steuernagel B."/>
            <person name="Mayer K.F."/>
            <person name="Olsen O.A."/>
        </authorList>
    </citation>
    <scope>NUCLEOTIDE SEQUENCE [LARGE SCALE GENOMIC DNA]</scope>
    <source>
        <strain evidence="3">cv. AL8/78</strain>
    </source>
</reference>
<reference evidence="3" key="2">
    <citation type="journal article" date="2017" name="Nat. Plants">
        <title>The Aegilops tauschii genome reveals multiple impacts of transposons.</title>
        <authorList>
            <person name="Zhao G."/>
            <person name="Zou C."/>
            <person name="Li K."/>
            <person name="Wang K."/>
            <person name="Li T."/>
            <person name="Gao L."/>
            <person name="Zhang X."/>
            <person name="Wang H."/>
            <person name="Yang Z."/>
            <person name="Liu X."/>
            <person name="Jiang W."/>
            <person name="Mao L."/>
            <person name="Kong X."/>
            <person name="Jiao Y."/>
            <person name="Jia J."/>
        </authorList>
    </citation>
    <scope>NUCLEOTIDE SEQUENCE [LARGE SCALE GENOMIC DNA]</scope>
    <source>
        <strain evidence="3">cv. AL8/78</strain>
    </source>
</reference>
<feature type="region of interest" description="Disordered" evidence="1">
    <location>
        <begin position="191"/>
        <end position="312"/>
    </location>
</feature>
<protein>
    <submittedName>
        <fullName evidence="2">Uncharacterized protein</fullName>
    </submittedName>
</protein>
<dbReference type="EnsemblPlants" id="AET2Gv21238300.4">
    <property type="protein sequence ID" value="AET2Gv21238300.4"/>
    <property type="gene ID" value="AET2Gv21238300"/>
</dbReference>
<feature type="region of interest" description="Disordered" evidence="1">
    <location>
        <begin position="1"/>
        <end position="70"/>
    </location>
</feature>
<reference evidence="2" key="4">
    <citation type="submission" date="2019-03" db="UniProtKB">
        <authorList>
            <consortium name="EnsemblPlants"/>
        </authorList>
    </citation>
    <scope>IDENTIFICATION</scope>
</reference>
<sequence length="386" mass="41012">PAPRRPCPTSQRLTAGNTDDPPARGAPPVTWTPRSGGSGRVAAAAGLPPPTQPAYSNRTGGRCGVAGRKGDDHQLEQGVEACLLSVGSGAERGAGEQPSTFGAAVAVAVEGSRARAAGVLPNSALFCSALVAEQKGEWGDGGGGAVRRAEVLQGLAQGAGGGHPARQQPGVRVLEGLRRGVPADAHVLQPRRAPLPLPPAVDRLQPRRRPRPPQDPHLQGLCGRHNHHVHPRKEGQHQGVLRGDIPLPHAAGARDQRLRRPEAEGGVLRGVQAERRAGGQQEAGLRDRRRDRRGVRDLHGAQQQGRAAQLQPRHVHQLLPSMALEISILPLLPGQPQKSKLRRPMDAHRPARRGRHGDGDEGEHQAPVHLHREAASRHAGQHLRCL</sequence>
<reference evidence="2" key="3">
    <citation type="journal article" date="2017" name="Nature">
        <title>Genome sequence of the progenitor of the wheat D genome Aegilops tauschii.</title>
        <authorList>
            <person name="Luo M.C."/>
            <person name="Gu Y.Q."/>
            <person name="Puiu D."/>
            <person name="Wang H."/>
            <person name="Twardziok S.O."/>
            <person name="Deal K.R."/>
            <person name="Huo N."/>
            <person name="Zhu T."/>
            <person name="Wang L."/>
            <person name="Wang Y."/>
            <person name="McGuire P.E."/>
            <person name="Liu S."/>
            <person name="Long H."/>
            <person name="Ramasamy R.K."/>
            <person name="Rodriguez J.C."/>
            <person name="Van S.L."/>
            <person name="Yuan L."/>
            <person name="Wang Z."/>
            <person name="Xia Z."/>
            <person name="Xiao L."/>
            <person name="Anderson O.D."/>
            <person name="Ouyang S."/>
            <person name="Liang Y."/>
            <person name="Zimin A.V."/>
            <person name="Pertea G."/>
            <person name="Qi P."/>
            <person name="Bennetzen J.L."/>
            <person name="Dai X."/>
            <person name="Dawson M.W."/>
            <person name="Muller H.G."/>
            <person name="Kugler K."/>
            <person name="Rivarola-Duarte L."/>
            <person name="Spannagl M."/>
            <person name="Mayer K.F.X."/>
            <person name="Lu F.H."/>
            <person name="Bevan M.W."/>
            <person name="Leroy P."/>
            <person name="Li P."/>
            <person name="You F.M."/>
            <person name="Sun Q."/>
            <person name="Liu Z."/>
            <person name="Lyons E."/>
            <person name="Wicker T."/>
            <person name="Salzberg S.L."/>
            <person name="Devos K.M."/>
            <person name="Dvorak J."/>
        </authorList>
    </citation>
    <scope>NUCLEOTIDE SEQUENCE [LARGE SCALE GENOMIC DNA]</scope>
    <source>
        <strain evidence="2">cv. AL8/78</strain>
    </source>
</reference>
<dbReference type="EnsemblPlants" id="AET2Gv21238300.5">
    <property type="protein sequence ID" value="AET2Gv21238300.5"/>
    <property type="gene ID" value="AET2Gv21238300"/>
</dbReference>
<dbReference type="Gramene" id="AET2Gv21238300.5">
    <property type="protein sequence ID" value="AET2Gv21238300.5"/>
    <property type="gene ID" value="AET2Gv21238300"/>
</dbReference>
<accession>A0A453DGZ1</accession>
<feature type="compositionally biased region" description="Polar residues" evidence="1">
    <location>
        <begin position="8"/>
        <end position="17"/>
    </location>
</feature>
<feature type="compositionally biased region" description="Basic and acidic residues" evidence="1">
    <location>
        <begin position="356"/>
        <end position="365"/>
    </location>
</feature>
<name>A0A453DGZ1_AEGTS</name>
<organism evidence="2 3">
    <name type="scientific">Aegilops tauschii subsp. strangulata</name>
    <name type="common">Goatgrass</name>
    <dbReference type="NCBI Taxonomy" id="200361"/>
    <lineage>
        <taxon>Eukaryota</taxon>
        <taxon>Viridiplantae</taxon>
        <taxon>Streptophyta</taxon>
        <taxon>Embryophyta</taxon>
        <taxon>Tracheophyta</taxon>
        <taxon>Spermatophyta</taxon>
        <taxon>Magnoliopsida</taxon>
        <taxon>Liliopsida</taxon>
        <taxon>Poales</taxon>
        <taxon>Poaceae</taxon>
        <taxon>BOP clade</taxon>
        <taxon>Pooideae</taxon>
        <taxon>Triticodae</taxon>
        <taxon>Triticeae</taxon>
        <taxon>Triticinae</taxon>
        <taxon>Aegilops</taxon>
    </lineage>
</organism>
<evidence type="ECO:0000313" key="2">
    <source>
        <dbReference type="EnsemblPlants" id="AET2Gv21238300.5"/>
    </source>
</evidence>
<reference evidence="2" key="5">
    <citation type="journal article" date="2021" name="G3 (Bethesda)">
        <title>Aegilops tauschii genome assembly Aet v5.0 features greater sequence contiguity and improved annotation.</title>
        <authorList>
            <person name="Wang L."/>
            <person name="Zhu T."/>
            <person name="Rodriguez J.C."/>
            <person name="Deal K.R."/>
            <person name="Dubcovsky J."/>
            <person name="McGuire P.E."/>
            <person name="Lux T."/>
            <person name="Spannagl M."/>
            <person name="Mayer K.F.X."/>
            <person name="Baldrich P."/>
            <person name="Meyers B.C."/>
            <person name="Huo N."/>
            <person name="Gu Y.Q."/>
            <person name="Zhou H."/>
            <person name="Devos K.M."/>
            <person name="Bennetzen J.L."/>
            <person name="Unver T."/>
            <person name="Budak H."/>
            <person name="Gulick P.J."/>
            <person name="Galiba G."/>
            <person name="Kalapos B."/>
            <person name="Nelson D.R."/>
            <person name="Li P."/>
            <person name="You F.M."/>
            <person name="Luo M.C."/>
            <person name="Dvorak J."/>
        </authorList>
    </citation>
    <scope>NUCLEOTIDE SEQUENCE [LARGE SCALE GENOMIC DNA]</scope>
    <source>
        <strain evidence="2">cv. AL8/78</strain>
    </source>
</reference>
<keyword evidence="3" id="KW-1185">Reference proteome</keyword>
<dbReference type="Proteomes" id="UP000015105">
    <property type="component" value="Chromosome 2D"/>
</dbReference>
<dbReference type="Gramene" id="AET2Gv21238300.4">
    <property type="protein sequence ID" value="AET2Gv21238300.4"/>
    <property type="gene ID" value="AET2Gv21238300"/>
</dbReference>
<evidence type="ECO:0000313" key="3">
    <source>
        <dbReference type="Proteomes" id="UP000015105"/>
    </source>
</evidence>
<dbReference type="AlphaFoldDB" id="A0A453DGZ1"/>